<dbReference type="SUPFAM" id="SSF54534">
    <property type="entry name" value="FKBP-like"/>
    <property type="match status" value="1"/>
</dbReference>
<keyword evidence="5" id="KW-1185">Reference proteome</keyword>
<feature type="chain" id="PRO_5039688617" evidence="2">
    <location>
        <begin position="25"/>
        <end position="307"/>
    </location>
</feature>
<dbReference type="InterPro" id="IPR050245">
    <property type="entry name" value="PrsA_foldase"/>
</dbReference>
<dbReference type="RefSeq" id="WP_249324097.1">
    <property type="nucleotide sequence ID" value="NZ_JACRTK010000003.1"/>
</dbReference>
<dbReference type="InterPro" id="IPR046357">
    <property type="entry name" value="PPIase_dom_sf"/>
</dbReference>
<evidence type="ECO:0000313" key="5">
    <source>
        <dbReference type="Proteomes" id="UP000601522"/>
    </source>
</evidence>
<keyword evidence="2" id="KW-0732">Signal</keyword>
<dbReference type="PROSITE" id="PS01096">
    <property type="entry name" value="PPIC_PPIASE_1"/>
    <property type="match status" value="1"/>
</dbReference>
<protein>
    <submittedName>
        <fullName evidence="4">Peptidylprolyl isomerase</fullName>
    </submittedName>
</protein>
<accession>A0A926F3E4</accession>
<proteinExistence type="predicted"/>
<dbReference type="InterPro" id="IPR023058">
    <property type="entry name" value="PPIase_PpiC_CS"/>
</dbReference>
<feature type="signal peptide" evidence="2">
    <location>
        <begin position="1"/>
        <end position="24"/>
    </location>
</feature>
<dbReference type="Gene3D" id="1.10.4030.10">
    <property type="entry name" value="Porin chaperone SurA, peptide-binding domain"/>
    <property type="match status" value="1"/>
</dbReference>
<dbReference type="PANTHER" id="PTHR47245:SF2">
    <property type="entry name" value="PEPTIDYL-PROLYL CIS-TRANS ISOMERASE HP_0175-RELATED"/>
    <property type="match status" value="1"/>
</dbReference>
<keyword evidence="1 4" id="KW-0413">Isomerase</keyword>
<sequence>MINKKKTLLVALLLLVAIGLNGCAKDAKEEGLVAKVNDEGITEEEYNMDLQIEKDLYKMESGGKELTEEDLENLKEKILTKLIIEKLIAQDASSKDIVVSKEEVKEELKGLSTPLGGEEKLDAFLQTNNIPKEYFTEQIKKGLLLIKHKDNFIKESDIDKKDAEKYYNENKDELVVIKARHILVDDEKKGKELLEKLKKGEDFGSLAKAESKDSVSAIKGGELGYFKKGSMIKEFDEAAFNLKVGEISPLVKTKFGYHIIEVEERKDTLEELNKDIINMLKDEDYEKYIQDLQSNAKIKKYLDLEKK</sequence>
<dbReference type="PANTHER" id="PTHR47245">
    <property type="entry name" value="PEPTIDYLPROLYL ISOMERASE"/>
    <property type="match status" value="1"/>
</dbReference>
<dbReference type="Proteomes" id="UP000601522">
    <property type="component" value="Unassembled WGS sequence"/>
</dbReference>
<keyword evidence="1" id="KW-0697">Rotamase</keyword>
<evidence type="ECO:0000256" key="1">
    <source>
        <dbReference type="PROSITE-ProRule" id="PRU00278"/>
    </source>
</evidence>
<feature type="domain" description="PpiC" evidence="3">
    <location>
        <begin position="177"/>
        <end position="264"/>
    </location>
</feature>
<dbReference type="EMBL" id="JACRTK010000003">
    <property type="protein sequence ID" value="MBC8591235.1"/>
    <property type="molecule type" value="Genomic_DNA"/>
</dbReference>
<reference evidence="4 5" key="1">
    <citation type="submission" date="2020-08" db="EMBL/GenBank/DDBJ databases">
        <title>Genome public.</title>
        <authorList>
            <person name="Liu C."/>
            <person name="Sun Q."/>
        </authorList>
    </citation>
    <scope>NUCLEOTIDE SEQUENCE [LARGE SCALE GENOMIC DNA]</scope>
    <source>
        <strain evidence="4 5">NSJ-26</strain>
    </source>
</reference>
<evidence type="ECO:0000259" key="3">
    <source>
        <dbReference type="PROSITE" id="PS50198"/>
    </source>
</evidence>
<dbReference type="InterPro" id="IPR027304">
    <property type="entry name" value="Trigger_fact/SurA_dom_sf"/>
</dbReference>
<organism evidence="4 5">
    <name type="scientific">Wansuia hejianensis</name>
    <dbReference type="NCBI Taxonomy" id="2763667"/>
    <lineage>
        <taxon>Bacteria</taxon>
        <taxon>Bacillati</taxon>
        <taxon>Bacillota</taxon>
        <taxon>Clostridia</taxon>
        <taxon>Lachnospirales</taxon>
        <taxon>Lachnospiraceae</taxon>
        <taxon>Wansuia</taxon>
    </lineage>
</organism>
<evidence type="ECO:0000256" key="2">
    <source>
        <dbReference type="SAM" id="SignalP"/>
    </source>
</evidence>
<dbReference type="SUPFAM" id="SSF109998">
    <property type="entry name" value="Triger factor/SurA peptide-binding domain-like"/>
    <property type="match status" value="1"/>
</dbReference>
<dbReference type="Pfam" id="PF13616">
    <property type="entry name" value="Rotamase_3"/>
    <property type="match status" value="1"/>
</dbReference>
<dbReference type="Gene3D" id="3.10.50.40">
    <property type="match status" value="1"/>
</dbReference>
<dbReference type="Pfam" id="PF13624">
    <property type="entry name" value="SurA_N_3"/>
    <property type="match status" value="1"/>
</dbReference>
<dbReference type="InterPro" id="IPR000297">
    <property type="entry name" value="PPIase_PpiC"/>
</dbReference>
<comment type="caution">
    <text evidence="4">The sequence shown here is derived from an EMBL/GenBank/DDBJ whole genome shotgun (WGS) entry which is preliminary data.</text>
</comment>
<name>A0A926F3E4_9FIRM</name>
<dbReference type="AlphaFoldDB" id="A0A926F3E4"/>
<dbReference type="GO" id="GO:0003755">
    <property type="term" value="F:peptidyl-prolyl cis-trans isomerase activity"/>
    <property type="evidence" value="ECO:0007669"/>
    <property type="project" value="UniProtKB-KW"/>
</dbReference>
<dbReference type="PROSITE" id="PS50198">
    <property type="entry name" value="PPIC_PPIASE_2"/>
    <property type="match status" value="1"/>
</dbReference>
<gene>
    <name evidence="4" type="ORF">H8689_08935</name>
</gene>
<evidence type="ECO:0000313" key="4">
    <source>
        <dbReference type="EMBL" id="MBC8591235.1"/>
    </source>
</evidence>